<proteinExistence type="predicted"/>
<dbReference type="AlphaFoldDB" id="A0A8D8FXI3"/>
<evidence type="ECO:0000313" key="1">
    <source>
        <dbReference type="EMBL" id="CAG6486134.1"/>
    </source>
</evidence>
<organism evidence="1">
    <name type="scientific">Culex pipiens</name>
    <name type="common">House mosquito</name>
    <dbReference type="NCBI Taxonomy" id="7175"/>
    <lineage>
        <taxon>Eukaryota</taxon>
        <taxon>Metazoa</taxon>
        <taxon>Ecdysozoa</taxon>
        <taxon>Arthropoda</taxon>
        <taxon>Hexapoda</taxon>
        <taxon>Insecta</taxon>
        <taxon>Pterygota</taxon>
        <taxon>Neoptera</taxon>
        <taxon>Endopterygota</taxon>
        <taxon>Diptera</taxon>
        <taxon>Nematocera</taxon>
        <taxon>Culicoidea</taxon>
        <taxon>Culicidae</taxon>
        <taxon>Culicinae</taxon>
        <taxon>Culicini</taxon>
        <taxon>Culex</taxon>
        <taxon>Culex</taxon>
    </lineage>
</organism>
<protein>
    <submittedName>
        <fullName evidence="1">(northern house mosquito) hypothetical protein</fullName>
    </submittedName>
</protein>
<reference evidence="1" key="1">
    <citation type="submission" date="2021-05" db="EMBL/GenBank/DDBJ databases">
        <authorList>
            <person name="Alioto T."/>
            <person name="Alioto T."/>
            <person name="Gomez Garrido J."/>
        </authorList>
    </citation>
    <scope>NUCLEOTIDE SEQUENCE</scope>
</reference>
<dbReference type="EMBL" id="HBUE01102791">
    <property type="protein sequence ID" value="CAG6486134.1"/>
    <property type="molecule type" value="Transcribed_RNA"/>
</dbReference>
<name>A0A8D8FXI3_CULPI</name>
<sequence length="109" mass="12834">MGTFFKLSVQFGCLLLYALSVLPLPLPLLTFWTFSINLFSNLMEIDGHQRGTFWNHDVMPPRLKMLFGKLIKILLMGVTRAHTNTYEQRRNRDCVIYDWSHRKPHHGMN</sequence>
<accession>A0A8D8FXI3</accession>